<name>A0A936ZT88_9FLAO</name>
<comment type="caution">
    <text evidence="1">The sequence shown here is derived from an EMBL/GenBank/DDBJ whole genome shotgun (WGS) entry which is preliminary data.</text>
</comment>
<gene>
    <name evidence="1" type="ORF">JJQ60_12085</name>
</gene>
<dbReference type="EMBL" id="JAERQJ010000004">
    <property type="protein sequence ID" value="MBL0684258.1"/>
    <property type="molecule type" value="Genomic_DNA"/>
</dbReference>
<evidence type="ECO:0000313" key="2">
    <source>
        <dbReference type="Proteomes" id="UP000651057"/>
    </source>
</evidence>
<sequence>MLIRYIFSIVFIAFSFKSFRQKDSIPNTDHITTNGIHTIKNDSLRAFVVNFEPITYPFTFSQPNDKKDMDIELLNHFLDQEITQEENLGYGAIFYGYVFFDNNYFGLIHTRYYDPGAMGIHNYFMDLATLSYDGKIIDYRGLGCFCYDSNMGSNEYFATQLAITIDQGKISIKKEDIHATLIEDEETTDAFEDIISSAYELEISPKGRIISKD</sequence>
<reference evidence="1" key="1">
    <citation type="submission" date="2021-01" db="EMBL/GenBank/DDBJ databases">
        <authorList>
            <person name="Zhong Y.L."/>
        </authorList>
    </citation>
    <scope>NUCLEOTIDE SEQUENCE</scope>
    <source>
        <strain evidence="1">KCTC 23302</strain>
    </source>
</reference>
<proteinExistence type="predicted"/>
<organism evidence="1 2">
    <name type="scientific">Aquimarina mytili</name>
    <dbReference type="NCBI Taxonomy" id="874423"/>
    <lineage>
        <taxon>Bacteria</taxon>
        <taxon>Pseudomonadati</taxon>
        <taxon>Bacteroidota</taxon>
        <taxon>Flavobacteriia</taxon>
        <taxon>Flavobacteriales</taxon>
        <taxon>Flavobacteriaceae</taxon>
        <taxon>Aquimarina</taxon>
    </lineage>
</organism>
<dbReference type="RefSeq" id="WP_201920103.1">
    <property type="nucleotide sequence ID" value="NZ_BAABAX010000003.1"/>
</dbReference>
<accession>A0A936ZT88</accession>
<evidence type="ECO:0000313" key="1">
    <source>
        <dbReference type="EMBL" id="MBL0684258.1"/>
    </source>
</evidence>
<dbReference type="Proteomes" id="UP000651057">
    <property type="component" value="Unassembled WGS sequence"/>
</dbReference>
<protein>
    <submittedName>
        <fullName evidence="1">Uncharacterized protein</fullName>
    </submittedName>
</protein>
<keyword evidence="2" id="KW-1185">Reference proteome</keyword>
<dbReference type="AlphaFoldDB" id="A0A936ZT88"/>